<proteinExistence type="predicted"/>
<keyword evidence="2" id="KW-1185">Reference proteome</keyword>
<evidence type="ECO:0000313" key="2">
    <source>
        <dbReference type="Proteomes" id="UP000247647"/>
    </source>
</evidence>
<accession>A0A318YL13</accession>
<gene>
    <name evidence="1" type="ORF">BO87DRAFT_43641</name>
</gene>
<sequence length="104" mass="11544">MVAQSSIPSPGYGLFDSMCLNPYINNIAIFWNKLITEHIGFWWRSIREKETAPLQSGSQTARSQDTAAFILPQGSDSSDVLAVTQCWPMLHDSHNHAALNIVVV</sequence>
<dbReference type="RefSeq" id="XP_025480282.1">
    <property type="nucleotide sequence ID" value="XM_025627809.1"/>
</dbReference>
<organism evidence="1 2">
    <name type="scientific">Aspergillus neoniger (strain CBS 115656)</name>
    <dbReference type="NCBI Taxonomy" id="1448310"/>
    <lineage>
        <taxon>Eukaryota</taxon>
        <taxon>Fungi</taxon>
        <taxon>Dikarya</taxon>
        <taxon>Ascomycota</taxon>
        <taxon>Pezizomycotina</taxon>
        <taxon>Eurotiomycetes</taxon>
        <taxon>Eurotiomycetidae</taxon>
        <taxon>Eurotiales</taxon>
        <taxon>Aspergillaceae</taxon>
        <taxon>Aspergillus</taxon>
        <taxon>Aspergillus subgen. Circumdati</taxon>
    </lineage>
</organism>
<dbReference type="OrthoDB" id="10561520at2759"/>
<evidence type="ECO:0000313" key="1">
    <source>
        <dbReference type="EMBL" id="PYH34804.1"/>
    </source>
</evidence>
<dbReference type="GeneID" id="37130265"/>
<protein>
    <submittedName>
        <fullName evidence="1">Uncharacterized protein</fullName>
    </submittedName>
</protein>
<dbReference type="EMBL" id="KZ821458">
    <property type="protein sequence ID" value="PYH34804.1"/>
    <property type="molecule type" value="Genomic_DNA"/>
</dbReference>
<reference evidence="1" key="1">
    <citation type="submission" date="2016-12" db="EMBL/GenBank/DDBJ databases">
        <title>The genomes of Aspergillus section Nigri reveals drivers in fungal speciation.</title>
        <authorList>
            <consortium name="DOE Joint Genome Institute"/>
            <person name="Vesth T.C."/>
            <person name="Nybo J."/>
            <person name="Theobald S."/>
            <person name="Brandl J."/>
            <person name="Frisvad J.C."/>
            <person name="Nielsen K.F."/>
            <person name="Lyhne E.K."/>
            <person name="Kogle M.E."/>
            <person name="Kuo A."/>
            <person name="Riley R."/>
            <person name="Clum A."/>
            <person name="Nolan M."/>
            <person name="Lipzen A."/>
            <person name="Salamov A."/>
            <person name="Henrissat B."/>
            <person name="Wiebenga A."/>
            <person name="De Vries R.P."/>
            <person name="Grigoriev I.V."/>
            <person name="Mortensen U.H."/>
            <person name="Andersen M.R."/>
            <person name="Baker S.E."/>
        </authorList>
    </citation>
    <scope>NUCLEOTIDE SEQUENCE [LARGE SCALE GENOMIC DNA]</scope>
    <source>
        <strain evidence="1">CBS 115656</strain>
    </source>
</reference>
<dbReference type="Proteomes" id="UP000247647">
    <property type="component" value="Unassembled WGS sequence"/>
</dbReference>
<dbReference type="AlphaFoldDB" id="A0A318YL13"/>
<name>A0A318YL13_ASPNB</name>